<dbReference type="EMBL" id="CP009170">
    <property type="protein sequence ID" value="AIS51819.1"/>
    <property type="molecule type" value="Genomic_DNA"/>
</dbReference>
<dbReference type="Proteomes" id="UP000029669">
    <property type="component" value="Chromosome"/>
</dbReference>
<reference evidence="2" key="1">
    <citation type="journal article" date="2015" name="Genome Announc.">
        <title>Whole-Genome Sequences of 80 Environmental and Clinical Isolates of Burkholderia pseudomallei.</title>
        <authorList>
            <person name="Johnson S.L."/>
            <person name="Baker A.L."/>
            <person name="Chain P.S."/>
            <person name="Currie B.J."/>
            <person name="Daligault H.E."/>
            <person name="Davenport K.W."/>
            <person name="Davis C.B."/>
            <person name="Inglis T.J."/>
            <person name="Kaestli M."/>
            <person name="Koren S."/>
            <person name="Mayo M."/>
            <person name="Merritt A.J."/>
            <person name="Price E.P."/>
            <person name="Sarovich D.S."/>
            <person name="Warner J."/>
            <person name="Rosovitz M.J."/>
        </authorList>
    </citation>
    <scope>NUCLEOTIDE SEQUENCE [LARGE SCALE GENOMIC DNA]</scope>
    <source>
        <strain evidence="2">DSM 2030</strain>
    </source>
</reference>
<dbReference type="AlphaFoldDB" id="A0A097APR7"/>
<dbReference type="KEGG" id="tki:TKV_c06330"/>
<dbReference type="HOGENOM" id="CLU_2604893_0_0_9"/>
<dbReference type="eggNOG" id="ENOG502ZTAB">
    <property type="taxonomic scope" value="Bacteria"/>
</dbReference>
<evidence type="ECO:0000313" key="1">
    <source>
        <dbReference type="EMBL" id="AIS51819.1"/>
    </source>
</evidence>
<protein>
    <submittedName>
        <fullName evidence="1">Uncharacterized protein</fullName>
    </submittedName>
</protein>
<organism evidence="1 2">
    <name type="scientific">Thermoanaerobacter kivui</name>
    <name type="common">Acetogenium kivui</name>
    <dbReference type="NCBI Taxonomy" id="2325"/>
    <lineage>
        <taxon>Bacteria</taxon>
        <taxon>Bacillati</taxon>
        <taxon>Bacillota</taxon>
        <taxon>Clostridia</taxon>
        <taxon>Thermoanaerobacterales</taxon>
        <taxon>Thermoanaerobacteraceae</taxon>
        <taxon>Thermoanaerobacter</taxon>
    </lineage>
</organism>
<keyword evidence="2" id="KW-1185">Reference proteome</keyword>
<accession>A0A097APR7</accession>
<proteinExistence type="predicted"/>
<evidence type="ECO:0000313" key="2">
    <source>
        <dbReference type="Proteomes" id="UP000029669"/>
    </source>
</evidence>
<name>A0A097APR7_THEKI</name>
<gene>
    <name evidence="1" type="ORF">TKV_c06330</name>
</gene>
<sequence>MAKLRVFSKNGGNLREIERRNKRKNTNGGYKLTKKQMKEVVKRAKTYINEKINNITVLNIGKVTPIYRILKAIKYESVI</sequence>
<dbReference type="STRING" id="2325.TKV_c06330"/>